<evidence type="ECO:0000313" key="2">
    <source>
        <dbReference type="EMBL" id="QCT04232.1"/>
    </source>
</evidence>
<sequence>MSERLGEEHEQWIKAWNQELERLDRAADRTGVPPLAELEAMALASIERRGQRERRELLSFILLAVLVISMVLVAAWASPVLLLLIQGLGLLVGAAFLAGRYTGRKGSSYE</sequence>
<name>A0A4P8XN25_9BACL</name>
<feature type="transmembrane region" description="Helical" evidence="1">
    <location>
        <begin position="57"/>
        <end position="77"/>
    </location>
</feature>
<keyword evidence="1" id="KW-0812">Transmembrane</keyword>
<keyword evidence="1" id="KW-1133">Transmembrane helix</keyword>
<dbReference type="AlphaFoldDB" id="A0A4P8XN25"/>
<gene>
    <name evidence="2" type="ORF">E6C60_3522</name>
</gene>
<organism evidence="2 3">
    <name type="scientific">Paenibacillus algicola</name>
    <dbReference type="NCBI Taxonomy" id="2565926"/>
    <lineage>
        <taxon>Bacteria</taxon>
        <taxon>Bacillati</taxon>
        <taxon>Bacillota</taxon>
        <taxon>Bacilli</taxon>
        <taxon>Bacillales</taxon>
        <taxon>Paenibacillaceae</taxon>
        <taxon>Paenibacillus</taxon>
    </lineage>
</organism>
<keyword evidence="3" id="KW-1185">Reference proteome</keyword>
<dbReference type="Pfam" id="PF17280">
    <property type="entry name" value="DUF5345"/>
    <property type="match status" value="1"/>
</dbReference>
<protein>
    <recommendedName>
        <fullName evidence="4">YxlC family protein</fullName>
    </recommendedName>
</protein>
<feature type="transmembrane region" description="Helical" evidence="1">
    <location>
        <begin position="83"/>
        <end position="103"/>
    </location>
</feature>
<reference evidence="2 3" key="1">
    <citation type="submission" date="2019-05" db="EMBL/GenBank/DDBJ databases">
        <authorList>
            <person name="Chen C."/>
        </authorList>
    </citation>
    <scope>NUCLEOTIDE SEQUENCE [LARGE SCALE GENOMIC DNA]</scope>
    <source>
        <strain evidence="2 3">HB172198</strain>
    </source>
</reference>
<keyword evidence="1" id="KW-0472">Membrane</keyword>
<evidence type="ECO:0000256" key="1">
    <source>
        <dbReference type="SAM" id="Phobius"/>
    </source>
</evidence>
<dbReference type="EMBL" id="CP040396">
    <property type="protein sequence ID" value="QCT04232.1"/>
    <property type="molecule type" value="Genomic_DNA"/>
</dbReference>
<dbReference type="Proteomes" id="UP000300879">
    <property type="component" value="Chromosome"/>
</dbReference>
<dbReference type="KEGG" id="palo:E6C60_3522"/>
<dbReference type="InterPro" id="IPR035238">
    <property type="entry name" value="DUF5345"/>
</dbReference>
<proteinExistence type="predicted"/>
<dbReference type="RefSeq" id="WP_138226975.1">
    <property type="nucleotide sequence ID" value="NZ_CP040396.1"/>
</dbReference>
<accession>A0A4P8XN25</accession>
<evidence type="ECO:0000313" key="3">
    <source>
        <dbReference type="Proteomes" id="UP000300879"/>
    </source>
</evidence>
<evidence type="ECO:0008006" key="4">
    <source>
        <dbReference type="Google" id="ProtNLM"/>
    </source>
</evidence>